<evidence type="ECO:0000256" key="3">
    <source>
        <dbReference type="SAM" id="SignalP"/>
    </source>
</evidence>
<feature type="signal peptide" evidence="3">
    <location>
        <begin position="1"/>
        <end position="22"/>
    </location>
</feature>
<accession>A0A9X3JGJ8</accession>
<dbReference type="SUPFAM" id="SSF140423">
    <property type="entry name" value="MW0975(SA0943)-like"/>
    <property type="match status" value="1"/>
</dbReference>
<organism evidence="4 5">
    <name type="scientific">Aerococcus kribbianus</name>
    <dbReference type="NCBI Taxonomy" id="2999064"/>
    <lineage>
        <taxon>Bacteria</taxon>
        <taxon>Bacillati</taxon>
        <taxon>Bacillota</taxon>
        <taxon>Bacilli</taxon>
        <taxon>Lactobacillales</taxon>
        <taxon>Aerococcaceae</taxon>
        <taxon>Aerococcus</taxon>
    </lineage>
</organism>
<feature type="coiled-coil region" evidence="1">
    <location>
        <begin position="74"/>
        <end position="108"/>
    </location>
</feature>
<sequence length="202" mass="22633">MKRLFKTSLLLLATIPIAVACAANPDKSVETIQEQSQSIEGEIETIQGREQELSHTFAKSLNQGTDQEYDQSVLEDNRNQRQEAFEQMKSSQEKLNKALDQLSQAQEKGDHSESGADADQKIIASGQELSQNLDSYSQHYQEVLNLEESYYSDLASEEANFQTFYDGLEKINSQHQEAQDKLNGVKESLAGLAKPEKEGENN</sequence>
<evidence type="ECO:0000256" key="2">
    <source>
        <dbReference type="SAM" id="MobiDB-lite"/>
    </source>
</evidence>
<gene>
    <name evidence="4" type="ORF">OW157_03450</name>
</gene>
<comment type="caution">
    <text evidence="4">The sequence shown here is derived from an EMBL/GenBank/DDBJ whole genome shotgun (WGS) entry which is preliminary data.</text>
</comment>
<evidence type="ECO:0000313" key="5">
    <source>
        <dbReference type="Proteomes" id="UP001146670"/>
    </source>
</evidence>
<dbReference type="InterPro" id="IPR019454">
    <property type="entry name" value="Lipoprot_YkyA-like"/>
</dbReference>
<evidence type="ECO:0000313" key="4">
    <source>
        <dbReference type="EMBL" id="MCZ0725624.1"/>
    </source>
</evidence>
<keyword evidence="5" id="KW-1185">Reference proteome</keyword>
<dbReference type="RefSeq" id="WP_268751939.1">
    <property type="nucleotide sequence ID" value="NZ_JAPRFQ010000001.1"/>
</dbReference>
<proteinExistence type="predicted"/>
<feature type="region of interest" description="Disordered" evidence="2">
    <location>
        <begin position="175"/>
        <end position="202"/>
    </location>
</feature>
<dbReference type="EMBL" id="JAPRFR010000001">
    <property type="protein sequence ID" value="MCZ0725624.1"/>
    <property type="molecule type" value="Genomic_DNA"/>
</dbReference>
<reference evidence="4" key="1">
    <citation type="submission" date="2022-12" db="EMBL/GenBank/DDBJ databases">
        <title>Description and comparative metabolic analysis of Aerococcus sp. nov., isolated from the feces of a pig.</title>
        <authorList>
            <person name="Chang Y.-H."/>
        </authorList>
    </citation>
    <scope>NUCLEOTIDE SEQUENCE</scope>
    <source>
        <strain evidence="4">YH-aer222</strain>
    </source>
</reference>
<protein>
    <submittedName>
        <fullName evidence="4">YkyA family protein</fullName>
    </submittedName>
</protein>
<dbReference type="InterPro" id="IPR036785">
    <property type="entry name" value="YkyA-like_sf"/>
</dbReference>
<dbReference type="AlphaFoldDB" id="A0A9X3JGJ8"/>
<dbReference type="Gene3D" id="1.20.120.570">
    <property type="entry name" value="YkyA-like"/>
    <property type="match status" value="1"/>
</dbReference>
<feature type="chain" id="PRO_5040787520" evidence="3">
    <location>
        <begin position="23"/>
        <end position="202"/>
    </location>
</feature>
<dbReference type="Pfam" id="PF10368">
    <property type="entry name" value="YkyA"/>
    <property type="match status" value="1"/>
</dbReference>
<keyword evidence="3" id="KW-0732">Signal</keyword>
<dbReference type="PROSITE" id="PS51257">
    <property type="entry name" value="PROKAR_LIPOPROTEIN"/>
    <property type="match status" value="1"/>
</dbReference>
<name>A0A9X3JGJ8_9LACT</name>
<dbReference type="Proteomes" id="UP001146670">
    <property type="component" value="Unassembled WGS sequence"/>
</dbReference>
<evidence type="ECO:0000256" key="1">
    <source>
        <dbReference type="SAM" id="Coils"/>
    </source>
</evidence>
<keyword evidence="1" id="KW-0175">Coiled coil</keyword>